<name>A0A0C2C3B2_9BILA</name>
<dbReference type="Proteomes" id="UP000054047">
    <property type="component" value="Unassembled WGS sequence"/>
</dbReference>
<evidence type="ECO:0000313" key="3">
    <source>
        <dbReference type="Proteomes" id="UP000054047"/>
    </source>
</evidence>
<evidence type="ECO:0000256" key="1">
    <source>
        <dbReference type="SAM" id="Phobius"/>
    </source>
</evidence>
<organism evidence="2 3">
    <name type="scientific">Ancylostoma duodenale</name>
    <dbReference type="NCBI Taxonomy" id="51022"/>
    <lineage>
        <taxon>Eukaryota</taxon>
        <taxon>Metazoa</taxon>
        <taxon>Ecdysozoa</taxon>
        <taxon>Nematoda</taxon>
        <taxon>Chromadorea</taxon>
        <taxon>Rhabditida</taxon>
        <taxon>Rhabditina</taxon>
        <taxon>Rhabditomorpha</taxon>
        <taxon>Strongyloidea</taxon>
        <taxon>Ancylostomatidae</taxon>
        <taxon>Ancylostomatinae</taxon>
        <taxon>Ancylostoma</taxon>
    </lineage>
</organism>
<dbReference type="OrthoDB" id="5818477at2759"/>
<protein>
    <submittedName>
        <fullName evidence="2">Uncharacterized protein</fullName>
    </submittedName>
</protein>
<reference evidence="2 3" key="1">
    <citation type="submission" date="2013-12" db="EMBL/GenBank/DDBJ databases">
        <title>Draft genome of the parsitic nematode Ancylostoma duodenale.</title>
        <authorList>
            <person name="Mitreva M."/>
        </authorList>
    </citation>
    <scope>NUCLEOTIDE SEQUENCE [LARGE SCALE GENOMIC DNA]</scope>
    <source>
        <strain evidence="2 3">Zhejiang</strain>
    </source>
</reference>
<evidence type="ECO:0000313" key="2">
    <source>
        <dbReference type="EMBL" id="KIH50773.1"/>
    </source>
</evidence>
<accession>A0A0C2C3B2</accession>
<gene>
    <name evidence="2" type="ORF">ANCDUO_19145</name>
</gene>
<dbReference type="EMBL" id="KN748717">
    <property type="protein sequence ID" value="KIH50773.1"/>
    <property type="molecule type" value="Genomic_DNA"/>
</dbReference>
<dbReference type="AlphaFoldDB" id="A0A0C2C3B2"/>
<feature type="transmembrane region" description="Helical" evidence="1">
    <location>
        <begin position="22"/>
        <end position="51"/>
    </location>
</feature>
<keyword evidence="1" id="KW-0472">Membrane</keyword>
<keyword evidence="3" id="KW-1185">Reference proteome</keyword>
<proteinExistence type="predicted"/>
<sequence length="92" mass="10122">MAAESSISTSTRLVPVIPDGGWGWAVVLGSFFIHVIADGFVYSFGVLVEILMQHNVTAIIRSQQNGEQVQTKIFCCLERKYGVIASVWSKCE</sequence>
<keyword evidence="1" id="KW-1133">Transmembrane helix</keyword>
<keyword evidence="1" id="KW-0812">Transmembrane</keyword>